<dbReference type="GO" id="GO:0005524">
    <property type="term" value="F:ATP binding"/>
    <property type="evidence" value="ECO:0007669"/>
    <property type="project" value="UniProtKB-KW"/>
</dbReference>
<evidence type="ECO:0000256" key="3">
    <source>
        <dbReference type="ARBA" id="ARBA00022840"/>
    </source>
</evidence>
<comment type="similarity">
    <text evidence="1">Belongs to the GSP E family.</text>
</comment>
<feature type="domain" description="Bacterial type II secretion system protein E" evidence="4">
    <location>
        <begin position="195"/>
        <end position="209"/>
    </location>
</feature>
<dbReference type="Proteomes" id="UP000033558">
    <property type="component" value="Unassembled WGS sequence"/>
</dbReference>
<dbReference type="PANTHER" id="PTHR30258:SF2">
    <property type="entry name" value="COMG OPERON PROTEIN 1"/>
    <property type="match status" value="1"/>
</dbReference>
<gene>
    <name evidence="5" type="ORF">JG30_10610</name>
</gene>
<dbReference type="Gene3D" id="3.30.450.90">
    <property type="match status" value="1"/>
</dbReference>
<keyword evidence="2" id="KW-0547">Nucleotide-binding</keyword>
<dbReference type="InterPro" id="IPR047667">
    <property type="entry name" value="ATPase_ComGA"/>
</dbReference>
<dbReference type="SUPFAM" id="SSF52540">
    <property type="entry name" value="P-loop containing nucleoside triphosphate hydrolases"/>
    <property type="match status" value="1"/>
</dbReference>
<sequence>MKPETYTQKLLTFACQRLVSDIFFLPQLSRVLVKMREVDGLHTYQILQTDFAASVISYLKFTSDMNISEHRRPQVGARKFEFQQQQINLRLSALGDFNNCESLVIRLIYPLGQPAMDWTQGQWPQLVNQRGLILFSGPTGSGKTTAMYELVKAYSAQKVVLTIEDPVEVVEPSFLQIQVNARAQMSYADLIKTSLRHRPDILILGEIRDEQTAQMAVRAALSGHLVISTVHARNKFAVVGRMMELGITQQQLYSVLTCIVYQRLIMQKDRSIKAYRDMLSGEDLLQAIKIPQSNFGDWHQLLQLDYQRGLLDDQTYQQFYTG</sequence>
<dbReference type="OrthoDB" id="9808272at2"/>
<comment type="caution">
    <text evidence="5">The sequence shown here is derived from an EMBL/GenBank/DDBJ whole genome shotgun (WGS) entry which is preliminary data.</text>
</comment>
<dbReference type="Gene3D" id="3.40.50.300">
    <property type="entry name" value="P-loop containing nucleotide triphosphate hydrolases"/>
    <property type="match status" value="1"/>
</dbReference>
<evidence type="ECO:0000313" key="5">
    <source>
        <dbReference type="EMBL" id="KJY62002.1"/>
    </source>
</evidence>
<protein>
    <submittedName>
        <fullName evidence="5">Putative ComG operon protein 1</fullName>
    </submittedName>
</protein>
<dbReference type="PROSITE" id="PS00662">
    <property type="entry name" value="T2SP_E"/>
    <property type="match status" value="1"/>
</dbReference>
<proteinExistence type="inferred from homology"/>
<evidence type="ECO:0000256" key="1">
    <source>
        <dbReference type="ARBA" id="ARBA00006611"/>
    </source>
</evidence>
<dbReference type="AlphaFoldDB" id="A0A0F4LT94"/>
<accession>A0A0F4LT94</accession>
<dbReference type="RefSeq" id="WP_046316827.1">
    <property type="nucleotide sequence ID" value="NZ_JAMBJK010000020.1"/>
</dbReference>
<evidence type="ECO:0000313" key="6">
    <source>
        <dbReference type="Proteomes" id="UP000033558"/>
    </source>
</evidence>
<dbReference type="GO" id="GO:0016887">
    <property type="term" value="F:ATP hydrolysis activity"/>
    <property type="evidence" value="ECO:0007669"/>
    <property type="project" value="TreeGrafter"/>
</dbReference>
<evidence type="ECO:0000256" key="2">
    <source>
        <dbReference type="ARBA" id="ARBA00022741"/>
    </source>
</evidence>
<dbReference type="PATRIC" id="fig|1218492.5.peg.1204"/>
<dbReference type="CDD" id="cd01129">
    <property type="entry name" value="PulE-GspE-like"/>
    <property type="match status" value="1"/>
</dbReference>
<name>A0A0F4LT94_9LACO</name>
<dbReference type="HOGENOM" id="CLU_013446_3_0_9"/>
<keyword evidence="3" id="KW-0067">ATP-binding</keyword>
<dbReference type="InterPro" id="IPR001482">
    <property type="entry name" value="T2SS/T4SS_dom"/>
</dbReference>
<evidence type="ECO:0000259" key="4">
    <source>
        <dbReference type="PROSITE" id="PS00662"/>
    </source>
</evidence>
<dbReference type="NCBIfam" id="NF041000">
    <property type="entry name" value="ATPase_ComGA"/>
    <property type="match status" value="1"/>
</dbReference>
<dbReference type="Pfam" id="PF00437">
    <property type="entry name" value="T2SSE"/>
    <property type="match status" value="1"/>
</dbReference>
<dbReference type="InterPro" id="IPR027417">
    <property type="entry name" value="P-loop_NTPase"/>
</dbReference>
<dbReference type="STRING" id="1218492.JG30_10610"/>
<reference evidence="5 6" key="1">
    <citation type="submission" date="2015-01" db="EMBL/GenBank/DDBJ databases">
        <title>Comparative genomics of the lactic acid bacteria isolated from the honey bee gut.</title>
        <authorList>
            <person name="Ellegaard K.M."/>
            <person name="Tamarit D."/>
            <person name="Javelind E."/>
            <person name="Olofsson T."/>
            <person name="Andersson S.G."/>
            <person name="Vasquez A."/>
        </authorList>
    </citation>
    <scope>NUCLEOTIDE SEQUENCE [LARGE SCALE GENOMIC DNA]</scope>
    <source>
        <strain evidence="5 6">Bin4</strain>
    </source>
</reference>
<organism evidence="5 6">
    <name type="scientific">Bombilactobacillus mellifer</name>
    <dbReference type="NCBI Taxonomy" id="1218492"/>
    <lineage>
        <taxon>Bacteria</taxon>
        <taxon>Bacillati</taxon>
        <taxon>Bacillota</taxon>
        <taxon>Bacilli</taxon>
        <taxon>Lactobacillales</taxon>
        <taxon>Lactobacillaceae</taxon>
        <taxon>Bombilactobacillus</taxon>
    </lineage>
</organism>
<dbReference type="GO" id="GO:0005886">
    <property type="term" value="C:plasma membrane"/>
    <property type="evidence" value="ECO:0007669"/>
    <property type="project" value="TreeGrafter"/>
</dbReference>
<keyword evidence="6" id="KW-1185">Reference proteome</keyword>
<dbReference type="PANTHER" id="PTHR30258">
    <property type="entry name" value="TYPE II SECRETION SYSTEM PROTEIN GSPE-RELATED"/>
    <property type="match status" value="1"/>
</dbReference>
<dbReference type="EMBL" id="JXJQ01000008">
    <property type="protein sequence ID" value="KJY62002.1"/>
    <property type="molecule type" value="Genomic_DNA"/>
</dbReference>